<accession>A0A917BN71</accession>
<name>A0A917BN71_9ACTN</name>
<dbReference type="SFLD" id="SFLDS00003">
    <property type="entry name" value="Haloacid_Dehalogenase"/>
    <property type="match status" value="1"/>
</dbReference>
<dbReference type="PANTHER" id="PTHR43611">
    <property type="entry name" value="ALPHA-D-GLUCOSE 1-PHOSPHATE PHOSPHATASE"/>
    <property type="match status" value="1"/>
</dbReference>
<keyword evidence="2" id="KW-1185">Reference proteome</keyword>
<evidence type="ECO:0000313" key="2">
    <source>
        <dbReference type="Proteomes" id="UP000649179"/>
    </source>
</evidence>
<protein>
    <submittedName>
        <fullName evidence="1">Haloacid dehalogenase</fullName>
    </submittedName>
</protein>
<dbReference type="EMBL" id="BMKQ01000001">
    <property type="protein sequence ID" value="GGF52701.1"/>
    <property type="molecule type" value="Genomic_DNA"/>
</dbReference>
<gene>
    <name evidence="1" type="ORF">GCM10011519_28340</name>
</gene>
<proteinExistence type="predicted"/>
<dbReference type="InterPro" id="IPR023214">
    <property type="entry name" value="HAD_sf"/>
</dbReference>
<dbReference type="Gene3D" id="3.40.50.1000">
    <property type="entry name" value="HAD superfamily/HAD-like"/>
    <property type="match status" value="1"/>
</dbReference>
<dbReference type="PRINTS" id="PR00413">
    <property type="entry name" value="HADHALOGNASE"/>
</dbReference>
<dbReference type="SUPFAM" id="SSF56784">
    <property type="entry name" value="HAD-like"/>
    <property type="match status" value="1"/>
</dbReference>
<dbReference type="Pfam" id="PF00702">
    <property type="entry name" value="Hydrolase"/>
    <property type="match status" value="1"/>
</dbReference>
<comment type="caution">
    <text evidence="1">The sequence shown here is derived from an EMBL/GenBank/DDBJ whole genome shotgun (WGS) entry which is preliminary data.</text>
</comment>
<dbReference type="PANTHER" id="PTHR43611:SF3">
    <property type="entry name" value="FLAVIN MONONUCLEOTIDE HYDROLASE 1, CHLOROPLATIC"/>
    <property type="match status" value="1"/>
</dbReference>
<dbReference type="AlphaFoldDB" id="A0A917BN71"/>
<evidence type="ECO:0000313" key="1">
    <source>
        <dbReference type="EMBL" id="GGF52701.1"/>
    </source>
</evidence>
<organism evidence="1 2">
    <name type="scientific">Marmoricola endophyticus</name>
    <dbReference type="NCBI Taxonomy" id="2040280"/>
    <lineage>
        <taxon>Bacteria</taxon>
        <taxon>Bacillati</taxon>
        <taxon>Actinomycetota</taxon>
        <taxon>Actinomycetes</taxon>
        <taxon>Propionibacteriales</taxon>
        <taxon>Nocardioidaceae</taxon>
        <taxon>Marmoricola</taxon>
    </lineage>
</organism>
<dbReference type="Proteomes" id="UP000649179">
    <property type="component" value="Unassembled WGS sequence"/>
</dbReference>
<dbReference type="InterPro" id="IPR036412">
    <property type="entry name" value="HAD-like_sf"/>
</dbReference>
<dbReference type="SFLD" id="SFLDG01129">
    <property type="entry name" value="C1.5:_HAD__Beta-PGM__Phosphata"/>
    <property type="match status" value="1"/>
</dbReference>
<reference evidence="1" key="2">
    <citation type="submission" date="2020-09" db="EMBL/GenBank/DDBJ databases">
        <authorList>
            <person name="Sun Q."/>
            <person name="Zhou Y."/>
        </authorList>
    </citation>
    <scope>NUCLEOTIDE SEQUENCE</scope>
    <source>
        <strain evidence="1">CGMCC 1.16067</strain>
    </source>
</reference>
<dbReference type="CDD" id="cd02603">
    <property type="entry name" value="HAD_sEH-N_like"/>
    <property type="match status" value="1"/>
</dbReference>
<dbReference type="InterPro" id="IPR006439">
    <property type="entry name" value="HAD-SF_hydro_IA"/>
</dbReference>
<dbReference type="RefSeq" id="WP_188780356.1">
    <property type="nucleotide sequence ID" value="NZ_BMKQ01000001.1"/>
</dbReference>
<sequence>MPESDVRPLPRAVLWDADGVLQSGPERVPRLLSAGLPAGVGEALAEDLWTSAWDDAVAGRWDMVEHVEATIRAHGLDDHREVLLATWEQVETLPDSLEVLARVRAQVPCYLATNQDTLRMRTMQQMGYDELADGVFYSCAVGAAKPDPVFFERVADALGEDPGDLLFVDDMAENVAAARAVGLHAEQWHFTDGVEALRVTLAEHGIRA</sequence>
<dbReference type="NCBIfam" id="TIGR01509">
    <property type="entry name" value="HAD-SF-IA-v3"/>
    <property type="match status" value="1"/>
</dbReference>
<reference evidence="1" key="1">
    <citation type="journal article" date="2014" name="Int. J. Syst. Evol. Microbiol.">
        <title>Complete genome sequence of Corynebacterium casei LMG S-19264T (=DSM 44701T), isolated from a smear-ripened cheese.</title>
        <authorList>
            <consortium name="US DOE Joint Genome Institute (JGI-PGF)"/>
            <person name="Walter F."/>
            <person name="Albersmeier A."/>
            <person name="Kalinowski J."/>
            <person name="Ruckert C."/>
        </authorList>
    </citation>
    <scope>NUCLEOTIDE SEQUENCE</scope>
    <source>
        <strain evidence="1">CGMCC 1.16067</strain>
    </source>
</reference>